<dbReference type="Pfam" id="PF21307">
    <property type="entry name" value="Glyco_hydro_95_C"/>
    <property type="match status" value="1"/>
</dbReference>
<dbReference type="KEGG" id="pchm:VFPPC_00004"/>
<accession>A0A179G395</accession>
<dbReference type="InterPro" id="IPR012341">
    <property type="entry name" value="6hp_glycosidase-like_sf"/>
</dbReference>
<reference evidence="4 5" key="1">
    <citation type="journal article" date="2016" name="PLoS Pathog.">
        <title>Biosynthesis of antibiotic leucinostatins in bio-control fungus Purpureocillium lilacinum and their inhibition on phytophthora revealed by genome mining.</title>
        <authorList>
            <person name="Wang G."/>
            <person name="Liu Z."/>
            <person name="Lin R."/>
            <person name="Li E."/>
            <person name="Mao Z."/>
            <person name="Ling J."/>
            <person name="Yang Y."/>
            <person name="Yin W.B."/>
            <person name="Xie B."/>
        </authorList>
    </citation>
    <scope>NUCLEOTIDE SEQUENCE [LARGE SCALE GENOMIC DNA]</scope>
    <source>
        <strain evidence="4">170</strain>
    </source>
</reference>
<gene>
    <name evidence="4" type="ORF">VFPPC_00004</name>
</gene>
<dbReference type="OrthoDB" id="2848340at2759"/>
<dbReference type="InterPro" id="IPR027414">
    <property type="entry name" value="GH95_N_dom"/>
</dbReference>
<dbReference type="PANTHER" id="PTHR31084">
    <property type="entry name" value="ALPHA-L-FUCOSIDASE 2"/>
    <property type="match status" value="1"/>
</dbReference>
<dbReference type="Pfam" id="PF22124">
    <property type="entry name" value="Glyco_hydro_95_cat"/>
    <property type="match status" value="1"/>
</dbReference>
<feature type="domain" description="Alpha fucosidase A-like C-terminal" evidence="2">
    <location>
        <begin position="696"/>
        <end position="769"/>
    </location>
</feature>
<proteinExistence type="predicted"/>
<dbReference type="Proteomes" id="UP000078397">
    <property type="component" value="Unassembled WGS sequence"/>
</dbReference>
<dbReference type="STRING" id="1380566.A0A179G395"/>
<evidence type="ECO:0000259" key="3">
    <source>
        <dbReference type="Pfam" id="PF22124"/>
    </source>
</evidence>
<sequence length="786" mass="87933">MCKAPEFLPTRHLWYDGPAQDFAGGLPIGNGRLGAVVLGWDWERVIINENSVWEGPFQDRINNNSLEALPKIRDHLRKGDITEASRLVLNNMVASPPVSRAYTVTNNLAINFYQQQRHWSNYRRWLDVVEGVTGVMYDYEGVTYTREYVANNPVGVLAARFTASQEGKLRLTVGLERATGGIAYNIASTNPHTIVFDVEGHEANAIAFSSGVRVVTDGVVEVSSDGKFLDVSGACKVDLFYDTETEFLWKSKAEYKAEVERKLNTASSAGFEKIRADATKDHSTLMNRVSLDLGTSNTAKLSTDTRVAYYSSNPGNDNAFIALMFNFGRHLLISCSRDTGRPGMGVPANLQGIWNEDKFPPWGGKFTVNINTQMNYWLAEATNLPETLLPLWDLIERSRERGRDVAKRMYGCPGSVSHHNLDLWGDSAPHDHGEKWTMWPMSRLWLANQAMDHYRFTGNKEFLRNKVLPEFEAIAVFLNCNLFEFEGYYSTGPSISPENFFWITDSKTQDPNIVGAIDISPTMDVSLLRDFYTNYVDMVTALGMGKSTNGMTRKAHEIRSKLRPIAIGTHGHVREWRKDYWEMEVGHRHISHLWDLFPGSQMSPLVNMTLANAARITLQRRTDNFGGGATTGWSRAWIAACYARLFDAGKALEHARELLKHHVFNNLLHKIERGGRVFQIDSNLGFVAAVAEWFVQSHTGYIHLLPALSSDLTAGSVKGLVTRGGFIVDIHWGKSGVLLEAKIKSTRGGELKVRVSDGKVFKLDGRVVQPESAVATEPGKVYIVTL</sequence>
<dbReference type="PANTHER" id="PTHR31084:SF0">
    <property type="entry name" value="ALPHA-L-FUCOSIDASE 2"/>
    <property type="match status" value="1"/>
</dbReference>
<feature type="domain" description="Glycosyl hydrolase family 95 N-terminal" evidence="1">
    <location>
        <begin position="13"/>
        <end position="247"/>
    </location>
</feature>
<dbReference type="InterPro" id="IPR008928">
    <property type="entry name" value="6-hairpin_glycosidase_sf"/>
</dbReference>
<keyword evidence="5" id="KW-1185">Reference proteome</keyword>
<dbReference type="SUPFAM" id="SSF48208">
    <property type="entry name" value="Six-hairpin glycosidases"/>
    <property type="match status" value="1"/>
</dbReference>
<feature type="domain" description="Glycosyl hydrolase family 95 catalytic" evidence="3">
    <location>
        <begin position="271"/>
        <end position="692"/>
    </location>
</feature>
<dbReference type="RefSeq" id="XP_018148011.1">
    <property type="nucleotide sequence ID" value="XM_018280111.1"/>
</dbReference>
<evidence type="ECO:0000313" key="5">
    <source>
        <dbReference type="Proteomes" id="UP000078397"/>
    </source>
</evidence>
<name>A0A179G395_METCM</name>
<dbReference type="EMBL" id="LSBJ02000001">
    <property type="protein sequence ID" value="OAQ71928.1"/>
    <property type="molecule type" value="Genomic_DNA"/>
</dbReference>
<organism evidence="4 5">
    <name type="scientific">Pochonia chlamydosporia 170</name>
    <dbReference type="NCBI Taxonomy" id="1380566"/>
    <lineage>
        <taxon>Eukaryota</taxon>
        <taxon>Fungi</taxon>
        <taxon>Dikarya</taxon>
        <taxon>Ascomycota</taxon>
        <taxon>Pezizomycotina</taxon>
        <taxon>Sordariomycetes</taxon>
        <taxon>Hypocreomycetidae</taxon>
        <taxon>Hypocreales</taxon>
        <taxon>Clavicipitaceae</taxon>
        <taxon>Pochonia</taxon>
    </lineage>
</organism>
<dbReference type="GO" id="GO:0004560">
    <property type="term" value="F:alpha-L-fucosidase activity"/>
    <property type="evidence" value="ECO:0007669"/>
    <property type="project" value="InterPro"/>
</dbReference>
<dbReference type="InterPro" id="IPR054363">
    <property type="entry name" value="GH95_cat"/>
</dbReference>
<dbReference type="Gene3D" id="1.50.10.10">
    <property type="match status" value="1"/>
</dbReference>
<dbReference type="Pfam" id="PF14498">
    <property type="entry name" value="Glyco_hyd_65N_2"/>
    <property type="match status" value="1"/>
</dbReference>
<evidence type="ECO:0000259" key="2">
    <source>
        <dbReference type="Pfam" id="PF21307"/>
    </source>
</evidence>
<evidence type="ECO:0000259" key="1">
    <source>
        <dbReference type="Pfam" id="PF14498"/>
    </source>
</evidence>
<evidence type="ECO:0000313" key="4">
    <source>
        <dbReference type="EMBL" id="OAQ71928.1"/>
    </source>
</evidence>
<dbReference type="AlphaFoldDB" id="A0A179G395"/>
<dbReference type="GO" id="GO:0005975">
    <property type="term" value="P:carbohydrate metabolic process"/>
    <property type="evidence" value="ECO:0007669"/>
    <property type="project" value="InterPro"/>
</dbReference>
<dbReference type="InterPro" id="IPR016518">
    <property type="entry name" value="Alpha-L-fucosidase"/>
</dbReference>
<dbReference type="InterPro" id="IPR049053">
    <property type="entry name" value="AFCA-like_C"/>
</dbReference>
<dbReference type="GeneID" id="28844105"/>
<protein>
    <submittedName>
        <fullName evidence="4">Alpha-L-fucosidase 2</fullName>
    </submittedName>
</protein>
<comment type="caution">
    <text evidence="4">The sequence shown here is derived from an EMBL/GenBank/DDBJ whole genome shotgun (WGS) entry which is preliminary data.</text>
</comment>
<dbReference type="PIRSF" id="PIRSF007663">
    <property type="entry name" value="UCP007663"/>
    <property type="match status" value="1"/>
</dbReference>